<dbReference type="Proteomes" id="UP000001477">
    <property type="component" value="Chromosome"/>
</dbReference>
<evidence type="ECO:0000313" key="2">
    <source>
        <dbReference type="EMBL" id="ACR76176.1"/>
    </source>
</evidence>
<dbReference type="KEGG" id="ere:EUBREC_2445"/>
<evidence type="ECO:0000256" key="1">
    <source>
        <dbReference type="SAM" id="SignalP"/>
    </source>
</evidence>
<dbReference type="HOGENOM" id="CLU_1882653_0_0_9"/>
<gene>
    <name evidence="2" type="ordered locus">EUBREC_2445</name>
</gene>
<keyword evidence="1" id="KW-0732">Signal</keyword>
<organism evidence="2 3">
    <name type="scientific">Agathobacter rectalis (strain ATCC 33656 / DSM 3377 / JCM 17463 / KCTC 5835 / VPI 0990)</name>
    <name type="common">Eubacterium rectale</name>
    <dbReference type="NCBI Taxonomy" id="515619"/>
    <lineage>
        <taxon>Bacteria</taxon>
        <taxon>Bacillati</taxon>
        <taxon>Bacillota</taxon>
        <taxon>Clostridia</taxon>
        <taxon>Lachnospirales</taxon>
        <taxon>Lachnospiraceae</taxon>
        <taxon>Agathobacter</taxon>
    </lineage>
</organism>
<accession>C4ZF55</accession>
<reference evidence="2 3" key="1">
    <citation type="journal article" date="2009" name="Proc. Natl. Acad. Sci. U.S.A.">
        <title>Characterizing a model human gut microbiota composed of members of its two dominant bacterial phyla.</title>
        <authorList>
            <person name="Mahowald M.A."/>
            <person name="Rey F.E."/>
            <person name="Seedorf H."/>
            <person name="Turnbaugh P.J."/>
            <person name="Fulton R.S."/>
            <person name="Wollam A."/>
            <person name="Shah N."/>
            <person name="Wang C."/>
            <person name="Magrini V."/>
            <person name="Wilson R.K."/>
            <person name="Cantarel B.L."/>
            <person name="Coutinho P.M."/>
            <person name="Henrissat B."/>
            <person name="Crock L.W."/>
            <person name="Russell A."/>
            <person name="Verberkmoes N.C."/>
            <person name="Hettich R.L."/>
            <person name="Gordon J.I."/>
        </authorList>
    </citation>
    <scope>NUCLEOTIDE SEQUENCE [LARGE SCALE GENOMIC DNA]</scope>
    <source>
        <strain evidence="3">ATCC 33656 / DSM 3377 / JCM 17463 / KCTC 5835 / LMG 30912 / VPI 0990</strain>
    </source>
</reference>
<feature type="signal peptide" evidence="1">
    <location>
        <begin position="1"/>
        <end position="40"/>
    </location>
</feature>
<dbReference type="PaxDb" id="515619-EUBREC_2445"/>
<feature type="chain" id="PRO_5002945240" evidence="1">
    <location>
        <begin position="41"/>
        <end position="149"/>
    </location>
</feature>
<sequence length="149" mass="16858">MVSQKKKKGKEVIIMLKKKLVQVTAAAMAATMLFSVPAMAKKNFFSFNVKTSVNDGEAFSAGNPKNDAERQAYVVTQDSNIISTDAFYYAVFNYPKDTARYQYAYHTKMSSRTGTVHPQYYKSVTAGQTMYLQADTDKYIVWADGYWFS</sequence>
<name>C4ZF55_AGARV</name>
<protein>
    <submittedName>
        <fullName evidence="2">Uncharacterized protein</fullName>
    </submittedName>
</protein>
<proteinExistence type="predicted"/>
<dbReference type="EMBL" id="CP001107">
    <property type="protein sequence ID" value="ACR76176.1"/>
    <property type="molecule type" value="Genomic_DNA"/>
</dbReference>
<dbReference type="STRING" id="515619.EUBREC_2445"/>
<dbReference type="AlphaFoldDB" id="C4ZF55"/>
<evidence type="ECO:0000313" key="3">
    <source>
        <dbReference type="Proteomes" id="UP000001477"/>
    </source>
</evidence>